<comment type="caution">
    <text evidence="1">The sequence shown here is derived from an EMBL/GenBank/DDBJ whole genome shotgun (WGS) entry which is preliminary data.</text>
</comment>
<accession>B4DCK6</accession>
<dbReference type="STRING" id="497964.CfE428DRAFT_6647"/>
<keyword evidence="2" id="KW-1185">Reference proteome</keyword>
<dbReference type="InParanoid" id="B4DCK6"/>
<gene>
    <name evidence="1" type="ORF">CfE428DRAFT_6647</name>
</gene>
<organism evidence="1 2">
    <name type="scientific">Chthoniobacter flavus Ellin428</name>
    <dbReference type="NCBI Taxonomy" id="497964"/>
    <lineage>
        <taxon>Bacteria</taxon>
        <taxon>Pseudomonadati</taxon>
        <taxon>Verrucomicrobiota</taxon>
        <taxon>Spartobacteria</taxon>
        <taxon>Chthoniobacterales</taxon>
        <taxon>Chthoniobacteraceae</taxon>
        <taxon>Chthoniobacter</taxon>
    </lineage>
</organism>
<dbReference type="AlphaFoldDB" id="B4DCK6"/>
<reference evidence="1 2" key="1">
    <citation type="journal article" date="2011" name="J. Bacteriol.">
        <title>Genome sequence of Chthoniobacter flavus Ellin428, an aerobic heterotrophic soil bacterium.</title>
        <authorList>
            <person name="Kant R."/>
            <person name="van Passel M.W."/>
            <person name="Palva A."/>
            <person name="Lucas S."/>
            <person name="Lapidus A."/>
            <person name="Glavina Del Rio T."/>
            <person name="Dalin E."/>
            <person name="Tice H."/>
            <person name="Bruce D."/>
            <person name="Goodwin L."/>
            <person name="Pitluck S."/>
            <person name="Larimer F.W."/>
            <person name="Land M.L."/>
            <person name="Hauser L."/>
            <person name="Sangwan P."/>
            <person name="de Vos W.M."/>
            <person name="Janssen P.H."/>
            <person name="Smidt H."/>
        </authorList>
    </citation>
    <scope>NUCLEOTIDE SEQUENCE [LARGE SCALE GENOMIC DNA]</scope>
    <source>
        <strain evidence="1 2">Ellin428</strain>
    </source>
</reference>
<protein>
    <submittedName>
        <fullName evidence="1">Uncharacterized protein</fullName>
    </submittedName>
</protein>
<evidence type="ECO:0000313" key="2">
    <source>
        <dbReference type="Proteomes" id="UP000005824"/>
    </source>
</evidence>
<dbReference type="eggNOG" id="ENOG502ZSV1">
    <property type="taxonomic scope" value="Bacteria"/>
</dbReference>
<evidence type="ECO:0000313" key="1">
    <source>
        <dbReference type="EMBL" id="EDY15820.1"/>
    </source>
</evidence>
<name>B4DCK6_9BACT</name>
<sequence>MSETYSDRLTVADFKKHAVWEYTSKDESVGPDAELAVKPVIELPVTTMEGRFIGTELVLGNGRPVFGVLLGIKLNNARLTRLILSVIVYSGERKFLFRRSSSTESAIQGLAGFLGLSQAEVFPIRYDISAYALSAPDVVVGEIPLTLSERLPKAELFKLILEEQVRARRQSEWPG</sequence>
<dbReference type="RefSeq" id="WP_006983964.1">
    <property type="nucleotide sequence ID" value="NZ_ABVL01000053.1"/>
</dbReference>
<dbReference type="EMBL" id="ABVL01000053">
    <property type="protein sequence ID" value="EDY15820.1"/>
    <property type="molecule type" value="Genomic_DNA"/>
</dbReference>
<proteinExistence type="predicted"/>
<dbReference type="Proteomes" id="UP000005824">
    <property type="component" value="Unassembled WGS sequence"/>
</dbReference>